<dbReference type="Gene3D" id="1.10.1200.10">
    <property type="entry name" value="ACP-like"/>
    <property type="match status" value="1"/>
</dbReference>
<evidence type="ECO:0000313" key="16">
    <source>
        <dbReference type="Proteomes" id="UP000736856"/>
    </source>
</evidence>
<evidence type="ECO:0000256" key="9">
    <source>
        <dbReference type="ARBA" id="ARBA00023160"/>
    </source>
</evidence>
<evidence type="ECO:0000256" key="8">
    <source>
        <dbReference type="ARBA" id="ARBA00023098"/>
    </source>
</evidence>
<comment type="PTM">
    <text evidence="11">4'-phosphopantetheine is transferred from CoA to a specific serine of apo-ACP by AcpS. This modification is essential for activity because fatty acids are bound in thioester linkage to the sulfhydryl of the prosthetic group.</text>
</comment>
<comment type="subcellular location">
    <subcellularLocation>
        <location evidence="11">Cytoplasm</location>
    </subcellularLocation>
</comment>
<dbReference type="Proteomes" id="UP000736856">
    <property type="component" value="Unassembled WGS sequence"/>
</dbReference>
<keyword evidence="7 11" id="KW-0276">Fatty acid metabolism</keyword>
<reference evidence="15" key="1">
    <citation type="submission" date="2019-02" db="EMBL/GenBank/DDBJ databases">
        <title>A novel Candidatus Liberibacter species associated with the New Zealand native fuchsia psyllid, Ctenarytaina fuchsiae.</title>
        <authorList>
            <person name="Thompson S.M."/>
            <person name="Jorgensen N."/>
            <person name="David C."/>
            <person name="Bulman S.R."/>
            <person name="Smith G.R."/>
        </authorList>
    </citation>
    <scope>NUCLEOTIDE SEQUENCE</scope>
    <source>
        <strain evidence="15">Oxford</strain>
    </source>
</reference>
<evidence type="ECO:0000256" key="3">
    <source>
        <dbReference type="ARBA" id="ARBA00022450"/>
    </source>
</evidence>
<feature type="domain" description="Carrier" evidence="14">
    <location>
        <begin position="3"/>
        <end position="79"/>
    </location>
</feature>
<dbReference type="PANTHER" id="PTHR20863">
    <property type="entry name" value="ACYL CARRIER PROTEIN"/>
    <property type="match status" value="1"/>
</dbReference>
<dbReference type="GO" id="GO:0000036">
    <property type="term" value="F:acyl carrier activity"/>
    <property type="evidence" value="ECO:0007669"/>
    <property type="project" value="UniProtKB-UniRule"/>
</dbReference>
<evidence type="ECO:0000259" key="14">
    <source>
        <dbReference type="PROSITE" id="PS50075"/>
    </source>
</evidence>
<dbReference type="PROSITE" id="PS00012">
    <property type="entry name" value="PHOSPHOPANTETHEINE"/>
    <property type="match status" value="1"/>
</dbReference>
<evidence type="ECO:0000256" key="13">
    <source>
        <dbReference type="RuleBase" id="RU003545"/>
    </source>
</evidence>
<keyword evidence="6 11" id="KW-0597">Phosphoprotein</keyword>
<evidence type="ECO:0000313" key="15">
    <source>
        <dbReference type="EMBL" id="MBL0849213.1"/>
    </source>
</evidence>
<dbReference type="InterPro" id="IPR006162">
    <property type="entry name" value="Ppantetheine_attach_site"/>
</dbReference>
<comment type="PTM">
    <text evidence="13">4'-phosphopantetheine is transferred from CoA to a specific serine of apo-ACP by acpS.</text>
</comment>
<feature type="modified residue" description="O-(pantetheine 4'-phosphoryl)serine" evidence="11">
    <location>
        <position position="39"/>
    </location>
</feature>
<dbReference type="FunFam" id="1.10.1200.10:FF:000003">
    <property type="entry name" value="Acyl carrier protein"/>
    <property type="match status" value="1"/>
</dbReference>
<protein>
    <recommendedName>
        <fullName evidence="11 12">Acyl carrier protein</fullName>
        <shortName evidence="11">ACP</shortName>
    </recommendedName>
</protein>
<dbReference type="NCBIfam" id="NF002150">
    <property type="entry name" value="PRK00982.1-4"/>
    <property type="match status" value="1"/>
</dbReference>
<evidence type="ECO:0000256" key="6">
    <source>
        <dbReference type="ARBA" id="ARBA00022553"/>
    </source>
</evidence>
<dbReference type="GO" id="GO:0005829">
    <property type="term" value="C:cytosol"/>
    <property type="evidence" value="ECO:0007669"/>
    <property type="project" value="TreeGrafter"/>
</dbReference>
<evidence type="ECO:0000256" key="12">
    <source>
        <dbReference type="NCBIfam" id="TIGR00517"/>
    </source>
</evidence>
<comment type="similarity">
    <text evidence="2 11">Belongs to the acyl carrier protein (ACP) family.</text>
</comment>
<gene>
    <name evidence="11" type="primary">acpP</name>
    <name evidence="15" type="ORF">EU981_03965</name>
</gene>
<evidence type="ECO:0000256" key="7">
    <source>
        <dbReference type="ARBA" id="ARBA00022832"/>
    </source>
</evidence>
<dbReference type="InterPro" id="IPR003231">
    <property type="entry name" value="ACP"/>
</dbReference>
<dbReference type="HAMAP" id="MF_01217">
    <property type="entry name" value="Acyl_carrier"/>
    <property type="match status" value="1"/>
</dbReference>
<dbReference type="AlphaFoldDB" id="A0A937ACY4"/>
<keyword evidence="3 11" id="KW-0596">Phosphopantetheine</keyword>
<keyword evidence="8 11" id="KW-0443">Lipid metabolism</keyword>
<evidence type="ECO:0000256" key="2">
    <source>
        <dbReference type="ARBA" id="ARBA00010930"/>
    </source>
</evidence>
<comment type="pathway">
    <text evidence="1 11 13">Lipid metabolism; fatty acid biosynthesis.</text>
</comment>
<accession>A0A937ACY4</accession>
<evidence type="ECO:0000256" key="4">
    <source>
        <dbReference type="ARBA" id="ARBA00022490"/>
    </source>
</evidence>
<keyword evidence="5 11" id="KW-0444">Lipid biosynthesis</keyword>
<comment type="caution">
    <text evidence="15">The sequence shown here is derived from an EMBL/GenBank/DDBJ whole genome shotgun (WGS) entry which is preliminary data.</text>
</comment>
<name>A0A937ACY4_9HYPH</name>
<dbReference type="GO" id="GO:0009245">
    <property type="term" value="P:lipid A biosynthetic process"/>
    <property type="evidence" value="ECO:0007669"/>
    <property type="project" value="TreeGrafter"/>
</dbReference>
<dbReference type="EMBL" id="SEOL01000007">
    <property type="protein sequence ID" value="MBL0849213.1"/>
    <property type="molecule type" value="Genomic_DNA"/>
</dbReference>
<dbReference type="Pfam" id="PF00550">
    <property type="entry name" value="PP-binding"/>
    <property type="match status" value="1"/>
</dbReference>
<dbReference type="NCBIfam" id="NF002151">
    <property type="entry name" value="PRK00982.1-5"/>
    <property type="match status" value="1"/>
</dbReference>
<dbReference type="NCBIfam" id="NF002148">
    <property type="entry name" value="PRK00982.1-2"/>
    <property type="match status" value="1"/>
</dbReference>
<dbReference type="GO" id="GO:0000035">
    <property type="term" value="F:acyl binding"/>
    <property type="evidence" value="ECO:0007669"/>
    <property type="project" value="TreeGrafter"/>
</dbReference>
<organism evidence="15 16">
    <name type="scientific">Candidatus Liberibacter ctenarytainae</name>
    <dbReference type="NCBI Taxonomy" id="2020335"/>
    <lineage>
        <taxon>Bacteria</taxon>
        <taxon>Pseudomonadati</taxon>
        <taxon>Pseudomonadota</taxon>
        <taxon>Alphaproteobacteria</taxon>
        <taxon>Hyphomicrobiales</taxon>
        <taxon>Rhizobiaceae</taxon>
        <taxon>Liberibacter</taxon>
    </lineage>
</organism>
<evidence type="ECO:0000256" key="1">
    <source>
        <dbReference type="ARBA" id="ARBA00005194"/>
    </source>
</evidence>
<dbReference type="InterPro" id="IPR036736">
    <property type="entry name" value="ACP-like_sf"/>
</dbReference>
<comment type="pathway">
    <text evidence="10">Glycolipid biosynthesis; KDO(2)-lipid A biosynthesis.</text>
</comment>
<evidence type="ECO:0000256" key="5">
    <source>
        <dbReference type="ARBA" id="ARBA00022516"/>
    </source>
</evidence>
<dbReference type="PANTHER" id="PTHR20863:SF76">
    <property type="entry name" value="CARRIER DOMAIN-CONTAINING PROTEIN"/>
    <property type="match status" value="1"/>
</dbReference>
<evidence type="ECO:0000256" key="10">
    <source>
        <dbReference type="ARBA" id="ARBA00024328"/>
    </source>
</evidence>
<evidence type="ECO:0000256" key="11">
    <source>
        <dbReference type="HAMAP-Rule" id="MF_01217"/>
    </source>
</evidence>
<keyword evidence="9 11" id="KW-0275">Fatty acid biosynthesis</keyword>
<comment type="function">
    <text evidence="11 13">Carrier of the growing fatty acid chain in fatty acid biosynthesis.</text>
</comment>
<proteinExistence type="inferred from homology"/>
<sequence>MTDNVFDRVKEMVVEHLKIDDPSRVVKEARFIEDLGADSLDTVELVMAFEEVFELEIPESDANTILTIGDAVDFIAKAEKNKK</sequence>
<dbReference type="InterPro" id="IPR009081">
    <property type="entry name" value="PP-bd_ACP"/>
</dbReference>
<dbReference type="PROSITE" id="PS50075">
    <property type="entry name" value="CARRIER"/>
    <property type="match status" value="1"/>
</dbReference>
<dbReference type="GO" id="GO:0016020">
    <property type="term" value="C:membrane"/>
    <property type="evidence" value="ECO:0007669"/>
    <property type="project" value="GOC"/>
</dbReference>
<keyword evidence="4 11" id="KW-0963">Cytoplasm</keyword>
<dbReference type="SUPFAM" id="SSF47336">
    <property type="entry name" value="ACP-like"/>
    <property type="match status" value="1"/>
</dbReference>
<dbReference type="NCBIfam" id="TIGR00517">
    <property type="entry name" value="acyl_carrier"/>
    <property type="match status" value="1"/>
</dbReference>